<dbReference type="InterPro" id="IPR041657">
    <property type="entry name" value="HTH_17"/>
</dbReference>
<evidence type="ECO:0000313" key="3">
    <source>
        <dbReference type="Proteomes" id="UP000003741"/>
    </source>
</evidence>
<comment type="caution">
    <text evidence="2">The sequence shown here is derived from an EMBL/GenBank/DDBJ whole genome shotgun (WGS) entry which is preliminary data.</text>
</comment>
<feature type="domain" description="Helix-turn-helix" evidence="1">
    <location>
        <begin position="38"/>
        <end position="82"/>
    </location>
</feature>
<dbReference type="EMBL" id="AGXG01000088">
    <property type="protein sequence ID" value="EIY26865.1"/>
    <property type="molecule type" value="Genomic_DNA"/>
</dbReference>
<proteinExistence type="predicted"/>
<dbReference type="RefSeq" id="WP_007218234.1">
    <property type="nucleotide sequence ID" value="NZ_JH724088.1"/>
</dbReference>
<evidence type="ECO:0000259" key="1">
    <source>
        <dbReference type="Pfam" id="PF12728"/>
    </source>
</evidence>
<accession>I8VKE7</accession>
<gene>
    <name evidence="2" type="ORF">HMPREF1062_04058</name>
</gene>
<protein>
    <submittedName>
        <fullName evidence="2">Excisionase family DNA binding domain-containing protein</fullName>
    </submittedName>
</protein>
<sequence length="82" mass="9655">MNRNEAKMVAEELYKLIHKDVRNIVSQTVKEETEEWIGAKEAAKVLGWSVGTLYNRIEEIPHTKLNNRLRFKKSALLQYLNR</sequence>
<dbReference type="Proteomes" id="UP000003741">
    <property type="component" value="Unassembled WGS sequence"/>
</dbReference>
<reference evidence="2 3" key="1">
    <citation type="submission" date="2012-02" db="EMBL/GenBank/DDBJ databases">
        <title>The Genome Sequence of Bacteroides cellulosilyticus CL02T12C19.</title>
        <authorList>
            <consortium name="The Broad Institute Genome Sequencing Platform"/>
            <person name="Earl A."/>
            <person name="Ward D."/>
            <person name="Feldgarden M."/>
            <person name="Gevers D."/>
            <person name="Zitomersky N.L."/>
            <person name="Coyne M.J."/>
            <person name="Comstock L.E."/>
            <person name="Young S.K."/>
            <person name="Zeng Q."/>
            <person name="Gargeya S."/>
            <person name="Fitzgerald M."/>
            <person name="Haas B."/>
            <person name="Abouelleil A."/>
            <person name="Alvarado L."/>
            <person name="Arachchi H.M."/>
            <person name="Berlin A."/>
            <person name="Chapman S.B."/>
            <person name="Gearin G."/>
            <person name="Goldberg J."/>
            <person name="Griggs A."/>
            <person name="Gujja S."/>
            <person name="Hansen M."/>
            <person name="Heiman D."/>
            <person name="Howarth C."/>
            <person name="Larimer J."/>
            <person name="Lui A."/>
            <person name="MacDonald P.J.P."/>
            <person name="McCowen C."/>
            <person name="Montmayeur A."/>
            <person name="Murphy C."/>
            <person name="Neiman D."/>
            <person name="Pearson M."/>
            <person name="Priest M."/>
            <person name="Roberts A."/>
            <person name="Saif S."/>
            <person name="Shea T."/>
            <person name="Sisk P."/>
            <person name="Stolte C."/>
            <person name="Sykes S."/>
            <person name="Wortman J."/>
            <person name="Nusbaum C."/>
            <person name="Birren B."/>
        </authorList>
    </citation>
    <scope>NUCLEOTIDE SEQUENCE [LARGE SCALE GENOMIC DNA]</scope>
    <source>
        <strain evidence="2 3">CL02T12C19</strain>
    </source>
</reference>
<dbReference type="Pfam" id="PF12728">
    <property type="entry name" value="HTH_17"/>
    <property type="match status" value="1"/>
</dbReference>
<dbReference type="HOGENOM" id="CLU_2535580_0_0_10"/>
<dbReference type="AlphaFoldDB" id="I8VKE7"/>
<dbReference type="PATRIC" id="fig|997874.3.peg.4154"/>
<keyword evidence="3" id="KW-1185">Reference proteome</keyword>
<evidence type="ECO:0000313" key="2">
    <source>
        <dbReference type="EMBL" id="EIY26865.1"/>
    </source>
</evidence>
<name>I8VKE7_9BACE</name>
<dbReference type="OrthoDB" id="1037639at2"/>
<organism evidence="2 3">
    <name type="scientific">Bacteroides cellulosilyticus CL02T12C19</name>
    <dbReference type="NCBI Taxonomy" id="997874"/>
    <lineage>
        <taxon>Bacteria</taxon>
        <taxon>Pseudomonadati</taxon>
        <taxon>Bacteroidota</taxon>
        <taxon>Bacteroidia</taxon>
        <taxon>Bacteroidales</taxon>
        <taxon>Bacteroidaceae</taxon>
        <taxon>Bacteroides</taxon>
    </lineage>
</organism>